<evidence type="ECO:0000313" key="11">
    <source>
        <dbReference type="Proteomes" id="UP000066042"/>
    </source>
</evidence>
<dbReference type="GeneID" id="26135935"/>
<keyword evidence="2" id="KW-1003">Cell membrane</keyword>
<dbReference type="GO" id="GO:0042773">
    <property type="term" value="P:ATP synthesis coupled electron transport"/>
    <property type="evidence" value="ECO:0007669"/>
    <property type="project" value="InterPro"/>
</dbReference>
<dbReference type="InterPro" id="IPR003918">
    <property type="entry name" value="NADH_UbQ_OxRdtase"/>
</dbReference>
<feature type="transmembrane region" description="Helical" evidence="7">
    <location>
        <begin position="574"/>
        <end position="595"/>
    </location>
</feature>
<dbReference type="Proteomes" id="UP000066042">
    <property type="component" value="Chromosome"/>
</dbReference>
<dbReference type="RefSeq" id="WP_056933471.1">
    <property type="nucleotide sequence ID" value="NZ_CP013050.1"/>
</dbReference>
<feature type="transmembrane region" description="Helical" evidence="7">
    <location>
        <begin position="89"/>
        <end position="106"/>
    </location>
</feature>
<feature type="transmembrane region" description="Helical" evidence="7">
    <location>
        <begin position="183"/>
        <end position="204"/>
    </location>
</feature>
<dbReference type="GO" id="GO:0016491">
    <property type="term" value="F:oxidoreductase activity"/>
    <property type="evidence" value="ECO:0007669"/>
    <property type="project" value="UniProtKB-KW"/>
</dbReference>
<feature type="transmembrane region" description="Helical" evidence="7">
    <location>
        <begin position="245"/>
        <end position="266"/>
    </location>
</feature>
<dbReference type="InterPro" id="IPR001750">
    <property type="entry name" value="ND/Mrp_TM"/>
</dbReference>
<feature type="transmembrane region" description="Helical" evidence="7">
    <location>
        <begin position="351"/>
        <end position="378"/>
    </location>
</feature>
<evidence type="ECO:0000256" key="7">
    <source>
        <dbReference type="SAM" id="Phobius"/>
    </source>
</evidence>
<dbReference type="InterPro" id="IPR001516">
    <property type="entry name" value="Proton_antipo_N"/>
</dbReference>
<keyword evidence="4 7" id="KW-1133">Transmembrane helix</keyword>
<evidence type="ECO:0000256" key="4">
    <source>
        <dbReference type="ARBA" id="ARBA00022989"/>
    </source>
</evidence>
<dbReference type="STRING" id="55802.TBCH5v1_0656"/>
<dbReference type="PRINTS" id="PR01437">
    <property type="entry name" value="NUOXDRDTASE4"/>
</dbReference>
<sequence>MIFVIIFTIAFIVGLVFRRATKAVSFLSALGSLALMAEALRGFWVSYEVLGISLTFGVDNLSRFFGILIGVAGFAVSIYSISYMKPRHLVPSAYPAFLLSMALVVFSRDFIGFFVFWELMTLASYVLIVAEYEKATTRKAGLLYFVTMHLLNTMPLILAFGYIYHVAGTLSFEELQNLVIPSWTAGLIFIGFASKAGIFPIHFWLPEAHPIAPSNASALLSGVMLKMAVYGLLRSVELFSGWESLAVLVVVLSTLTILIGSLLALGQDNIKRMMAYSSVDNLGYIFLAIGSYLLLDGGLKYIALAGALLHSFNHMVFKDMLFMLSGNIVRATGRSDFEIRGLGENMKATKVLSLVGILSISGIPPTNGFVSKLLIYIATISSGIPLLVIAGAVALLGSALTLAAYVKFYRLFTGVNSKVNEAPLPMLAGEALLGALCILTAIFPNVVLSLTGMGIDVPVSSPVIASGFALLLGVIAFAVLPGKGMSDVPWTTGEDVPPELFEVKSRYMFQPVTAIVELFGMTGERVGKFLRRVKELYDSFEFGYIDEAIFLPPVRFILNFVGLLKELGKSLDSALAVSFLALVTIALVVIVIMGVL</sequence>
<dbReference type="EMBL" id="CP013050">
    <property type="protein sequence ID" value="ALM74616.1"/>
    <property type="molecule type" value="Genomic_DNA"/>
</dbReference>
<name>A0A0S1XA36_THEBA</name>
<evidence type="ECO:0000256" key="2">
    <source>
        <dbReference type="ARBA" id="ARBA00022475"/>
    </source>
</evidence>
<reference evidence="10 11" key="1">
    <citation type="journal article" date="2016" name="Genome Announc.">
        <title>Complete genome sequence of the hyperthermophilic and piezophilic archaeon Thermococcus barophilus Ch5, capable of growth at the expense of hydrogenogenesis from carbon monoxide and formate.</title>
        <authorList>
            <person name="Oger P."/>
            <person name="Sokolova T.G."/>
            <person name="Kozhevnikova D.A."/>
            <person name="Taranov E.A."/>
            <person name="Vannier P."/>
            <person name="Lee H.S."/>
            <person name="Kwon K.K."/>
            <person name="Kang S.G."/>
            <person name="Lee J.H."/>
            <person name="Bonch-Osmolovskaya E.A."/>
            <person name="Lebedinsky A.V."/>
        </authorList>
    </citation>
    <scope>NUCLEOTIDE SEQUENCE [LARGE SCALE GENOMIC DNA]</scope>
    <source>
        <strain evidence="11">Ch5</strain>
    </source>
</reference>
<feature type="transmembrane region" description="Helical" evidence="7">
    <location>
        <begin position="142"/>
        <end position="163"/>
    </location>
</feature>
<dbReference type="AlphaFoldDB" id="A0A0S1XA36"/>
<evidence type="ECO:0000256" key="1">
    <source>
        <dbReference type="ARBA" id="ARBA00004651"/>
    </source>
</evidence>
<comment type="subcellular location">
    <subcellularLocation>
        <location evidence="1">Cell membrane</location>
        <topology evidence="1">Multi-pass membrane protein</topology>
    </subcellularLocation>
</comment>
<proteinExistence type="predicted"/>
<evidence type="ECO:0000256" key="5">
    <source>
        <dbReference type="ARBA" id="ARBA00023002"/>
    </source>
</evidence>
<dbReference type="Pfam" id="PF00361">
    <property type="entry name" value="Proton_antipo_M"/>
    <property type="match status" value="1"/>
</dbReference>
<protein>
    <submittedName>
        <fullName evidence="10">Membrane bound subgroup 4b [NiFe]-hydrogenase MBH(B)1, subunit Mbh(B)1H</fullName>
    </submittedName>
</protein>
<evidence type="ECO:0000313" key="10">
    <source>
        <dbReference type="EMBL" id="ALM74616.1"/>
    </source>
</evidence>
<dbReference type="PANTHER" id="PTHR42682">
    <property type="entry name" value="HYDROGENASE-4 COMPONENT F"/>
    <property type="match status" value="1"/>
</dbReference>
<feature type="transmembrane region" description="Helical" evidence="7">
    <location>
        <begin position="216"/>
        <end position="233"/>
    </location>
</feature>
<feature type="transmembrane region" description="Helical" evidence="7">
    <location>
        <begin position="427"/>
        <end position="447"/>
    </location>
</feature>
<feature type="transmembrane region" description="Helical" evidence="7">
    <location>
        <begin position="112"/>
        <end position="130"/>
    </location>
</feature>
<feature type="domain" description="NADH-Ubiquinone oxidoreductase (complex I) chain 5 N-terminal" evidence="9">
    <location>
        <begin position="44"/>
        <end position="85"/>
    </location>
</feature>
<keyword evidence="6 7" id="KW-0472">Membrane</keyword>
<evidence type="ECO:0000259" key="9">
    <source>
        <dbReference type="Pfam" id="PF00662"/>
    </source>
</evidence>
<keyword evidence="5" id="KW-0560">Oxidoreductase</keyword>
<dbReference type="GO" id="GO:0005886">
    <property type="term" value="C:plasma membrane"/>
    <property type="evidence" value="ECO:0007669"/>
    <property type="project" value="UniProtKB-SubCell"/>
</dbReference>
<accession>A0A0S1XA36</accession>
<feature type="transmembrane region" description="Helical" evidence="7">
    <location>
        <begin position="459"/>
        <end position="480"/>
    </location>
</feature>
<evidence type="ECO:0000259" key="8">
    <source>
        <dbReference type="Pfam" id="PF00361"/>
    </source>
</evidence>
<dbReference type="GO" id="GO:0008137">
    <property type="term" value="F:NADH dehydrogenase (ubiquinone) activity"/>
    <property type="evidence" value="ECO:0007669"/>
    <property type="project" value="InterPro"/>
</dbReference>
<gene>
    <name evidence="10" type="ORF">TBCH5v1_0656</name>
</gene>
<dbReference type="PANTHER" id="PTHR42682:SF3">
    <property type="entry name" value="FORMATE HYDROGENLYASE SUBUNIT 3-RELATED"/>
    <property type="match status" value="1"/>
</dbReference>
<evidence type="ECO:0000256" key="6">
    <source>
        <dbReference type="ARBA" id="ARBA00023136"/>
    </source>
</evidence>
<feature type="transmembrane region" description="Helical" evidence="7">
    <location>
        <begin position="384"/>
        <end position="406"/>
    </location>
</feature>
<dbReference type="InterPro" id="IPR052175">
    <property type="entry name" value="ComplexI-like_HydComp"/>
</dbReference>
<feature type="domain" description="NADH:quinone oxidoreductase/Mrp antiporter transmembrane" evidence="8">
    <location>
        <begin position="107"/>
        <end position="394"/>
    </location>
</feature>
<dbReference type="Pfam" id="PF00662">
    <property type="entry name" value="Proton_antipo_N"/>
    <property type="match status" value="1"/>
</dbReference>
<organism evidence="10 11">
    <name type="scientific">Thermococcus barophilus</name>
    <dbReference type="NCBI Taxonomy" id="55802"/>
    <lineage>
        <taxon>Archaea</taxon>
        <taxon>Methanobacteriati</taxon>
        <taxon>Methanobacteriota</taxon>
        <taxon>Thermococci</taxon>
        <taxon>Thermococcales</taxon>
        <taxon>Thermococcaceae</taxon>
        <taxon>Thermococcus</taxon>
    </lineage>
</organism>
<feature type="transmembrane region" description="Helical" evidence="7">
    <location>
        <begin position="64"/>
        <end position="82"/>
    </location>
</feature>
<evidence type="ECO:0000256" key="3">
    <source>
        <dbReference type="ARBA" id="ARBA00022692"/>
    </source>
</evidence>
<keyword evidence="3 7" id="KW-0812">Transmembrane</keyword>
<dbReference type="PATRIC" id="fig|55802.8.peg.649"/>